<organism evidence="1">
    <name type="scientific">Arundo donax</name>
    <name type="common">Giant reed</name>
    <name type="synonym">Donax arundinaceus</name>
    <dbReference type="NCBI Taxonomy" id="35708"/>
    <lineage>
        <taxon>Eukaryota</taxon>
        <taxon>Viridiplantae</taxon>
        <taxon>Streptophyta</taxon>
        <taxon>Embryophyta</taxon>
        <taxon>Tracheophyta</taxon>
        <taxon>Spermatophyta</taxon>
        <taxon>Magnoliopsida</taxon>
        <taxon>Liliopsida</taxon>
        <taxon>Poales</taxon>
        <taxon>Poaceae</taxon>
        <taxon>PACMAD clade</taxon>
        <taxon>Arundinoideae</taxon>
        <taxon>Arundineae</taxon>
        <taxon>Arundo</taxon>
    </lineage>
</organism>
<dbReference type="AlphaFoldDB" id="A0A0A9ASA7"/>
<protein>
    <submittedName>
        <fullName evidence="1">Uncharacterized protein</fullName>
    </submittedName>
</protein>
<evidence type="ECO:0000313" key="1">
    <source>
        <dbReference type="EMBL" id="JAD49977.1"/>
    </source>
</evidence>
<name>A0A0A9ASA7_ARUDO</name>
<dbReference type="EMBL" id="GBRH01247918">
    <property type="protein sequence ID" value="JAD49977.1"/>
    <property type="molecule type" value="Transcribed_RNA"/>
</dbReference>
<reference evidence="1" key="1">
    <citation type="submission" date="2014-09" db="EMBL/GenBank/DDBJ databases">
        <authorList>
            <person name="Magalhaes I.L.F."/>
            <person name="Oliveira U."/>
            <person name="Santos F.R."/>
            <person name="Vidigal T.H.D.A."/>
            <person name="Brescovit A.D."/>
            <person name="Santos A.J."/>
        </authorList>
    </citation>
    <scope>NUCLEOTIDE SEQUENCE</scope>
    <source>
        <tissue evidence="1">Shoot tissue taken approximately 20 cm above the soil surface</tissue>
    </source>
</reference>
<accession>A0A0A9ASA7</accession>
<reference evidence="1" key="2">
    <citation type="journal article" date="2015" name="Data Brief">
        <title>Shoot transcriptome of the giant reed, Arundo donax.</title>
        <authorList>
            <person name="Barrero R.A."/>
            <person name="Guerrero F.D."/>
            <person name="Moolhuijzen P."/>
            <person name="Goolsby J.A."/>
            <person name="Tidwell J."/>
            <person name="Bellgard S.E."/>
            <person name="Bellgard M.I."/>
        </authorList>
    </citation>
    <scope>NUCLEOTIDE SEQUENCE</scope>
    <source>
        <tissue evidence="1">Shoot tissue taken approximately 20 cm above the soil surface</tissue>
    </source>
</reference>
<sequence>MEIKPEKKLNTHSCKFVCDIWERSHPIHYSQNKRNIVHLLSTIDE</sequence>
<proteinExistence type="predicted"/>